<keyword evidence="2" id="KW-1185">Reference proteome</keyword>
<sequence length="148" mass="16646">MPELPILSPSYCVAIKPISFLRRSEEVDDSEVRQLADRIREADVWTMPIPIDIQTGIIMDGNHRARAAILLGLDYLPCVLLSYRDPRVMVRSARTGAPFNVDEIYRRVVHDVEMLPYKTTRHDFAPALPCTEIRLGMLRSGGAGITPS</sequence>
<protein>
    <submittedName>
        <fullName evidence="1">ParB N-terminal domain-containing protein</fullName>
    </submittedName>
</protein>
<proteinExistence type="predicted"/>
<dbReference type="EMBL" id="JAWIIV010000001">
    <property type="protein sequence ID" value="MEC4717645.1"/>
    <property type="molecule type" value="Genomic_DNA"/>
</dbReference>
<dbReference type="SUPFAM" id="SSF110849">
    <property type="entry name" value="ParB/Sulfiredoxin"/>
    <property type="match status" value="1"/>
</dbReference>
<dbReference type="CDD" id="cd16400">
    <property type="entry name" value="ParB_Srx_like_nuclease"/>
    <property type="match status" value="1"/>
</dbReference>
<dbReference type="Gene3D" id="3.90.1530.10">
    <property type="entry name" value="Conserved hypothetical protein from pyrococcus furiosus pfu- 392566-001, ParB domain"/>
    <property type="match status" value="1"/>
</dbReference>
<accession>A0ABU6J261</accession>
<name>A0ABU6J261_9BURK</name>
<gene>
    <name evidence="1" type="ORF">RY831_00620</name>
</gene>
<organism evidence="1 2">
    <name type="scientific">Noviherbaspirillum album</name>
    <dbReference type="NCBI Taxonomy" id="3080276"/>
    <lineage>
        <taxon>Bacteria</taxon>
        <taxon>Pseudomonadati</taxon>
        <taxon>Pseudomonadota</taxon>
        <taxon>Betaproteobacteria</taxon>
        <taxon>Burkholderiales</taxon>
        <taxon>Oxalobacteraceae</taxon>
        <taxon>Noviherbaspirillum</taxon>
    </lineage>
</organism>
<comment type="caution">
    <text evidence="1">The sequence shown here is derived from an EMBL/GenBank/DDBJ whole genome shotgun (WGS) entry which is preliminary data.</text>
</comment>
<evidence type="ECO:0000313" key="1">
    <source>
        <dbReference type="EMBL" id="MEC4717645.1"/>
    </source>
</evidence>
<dbReference type="InterPro" id="IPR036086">
    <property type="entry name" value="ParB/Sulfiredoxin_sf"/>
</dbReference>
<evidence type="ECO:0000313" key="2">
    <source>
        <dbReference type="Proteomes" id="UP001352263"/>
    </source>
</evidence>
<dbReference type="Proteomes" id="UP001352263">
    <property type="component" value="Unassembled WGS sequence"/>
</dbReference>
<reference evidence="1 2" key="1">
    <citation type="submission" date="2023-10" db="EMBL/GenBank/DDBJ databases">
        <title>Noviherbaspirillum sp. CPCC 100848 genome assembly.</title>
        <authorList>
            <person name="Li X.Y."/>
            <person name="Fang X.M."/>
        </authorList>
    </citation>
    <scope>NUCLEOTIDE SEQUENCE [LARGE SCALE GENOMIC DNA]</scope>
    <source>
        <strain evidence="1 2">CPCC 100848</strain>
    </source>
</reference>
<dbReference type="RefSeq" id="WP_326504397.1">
    <property type="nucleotide sequence ID" value="NZ_JAWIIV010000001.1"/>
</dbReference>